<dbReference type="AlphaFoldDB" id="A0A7R9TF32"/>
<evidence type="ECO:0000256" key="6">
    <source>
        <dbReference type="ARBA" id="ARBA00023136"/>
    </source>
</evidence>
<keyword evidence="4" id="KW-0256">Endoplasmic reticulum</keyword>
<accession>A0A7R9TF32</accession>
<dbReference type="Pfam" id="PF05620">
    <property type="entry name" value="TMEM208_SND2"/>
    <property type="match status" value="1"/>
</dbReference>
<dbReference type="EMBL" id="HBDY01004648">
    <property type="protein sequence ID" value="CAD8232926.1"/>
    <property type="molecule type" value="Transcribed_RNA"/>
</dbReference>
<dbReference type="PANTHER" id="PTHR13505">
    <property type="entry name" value="TRANSMEMBRANE PROTEIN 208"/>
    <property type="match status" value="1"/>
</dbReference>
<comment type="similarity">
    <text evidence="2">Belongs to the TMEM208 family.</text>
</comment>
<dbReference type="InterPro" id="IPR008506">
    <property type="entry name" value="SND2/TMEM208"/>
</dbReference>
<feature type="region of interest" description="Disordered" evidence="7">
    <location>
        <begin position="151"/>
        <end position="180"/>
    </location>
</feature>
<sequence>MAGGKLKKRADENATRVKLLHRALLGSTLLFVLLRLVLRRATAHLLIYALFAVTSAAAWFCYRSLAHIAAPTYDRDGVLVDAGADLSLGGTTSYYHDVIYVAVFLFVSTALVSDWLWLVALVVPAYATYALWAWVILPWIFTPTADEEEANRRMRESKEERKARERAERRAENRRRGRRM</sequence>
<feature type="transmembrane region" description="Helical" evidence="8">
    <location>
        <begin position="20"/>
        <end position="38"/>
    </location>
</feature>
<keyword evidence="3 8" id="KW-0812">Transmembrane</keyword>
<evidence type="ECO:0008006" key="10">
    <source>
        <dbReference type="Google" id="ProtNLM"/>
    </source>
</evidence>
<evidence type="ECO:0000256" key="4">
    <source>
        <dbReference type="ARBA" id="ARBA00022824"/>
    </source>
</evidence>
<gene>
    <name evidence="9" type="ORF">MPUS1402_LOCUS3521</name>
</gene>
<dbReference type="OMA" id="PIRAGWM"/>
<evidence type="ECO:0000256" key="3">
    <source>
        <dbReference type="ARBA" id="ARBA00022692"/>
    </source>
</evidence>
<evidence type="ECO:0000256" key="2">
    <source>
        <dbReference type="ARBA" id="ARBA00009950"/>
    </source>
</evidence>
<protein>
    <recommendedName>
        <fullName evidence="10">Transmembrane protein 208</fullName>
    </recommendedName>
</protein>
<evidence type="ECO:0000313" key="9">
    <source>
        <dbReference type="EMBL" id="CAD8232926.1"/>
    </source>
</evidence>
<keyword evidence="6 8" id="KW-0472">Membrane</keyword>
<feature type="compositionally biased region" description="Basic and acidic residues" evidence="7">
    <location>
        <begin position="151"/>
        <end position="171"/>
    </location>
</feature>
<feature type="transmembrane region" description="Helical" evidence="8">
    <location>
        <begin position="126"/>
        <end position="145"/>
    </location>
</feature>
<evidence type="ECO:0000256" key="7">
    <source>
        <dbReference type="SAM" id="MobiDB-lite"/>
    </source>
</evidence>
<comment type="subcellular location">
    <subcellularLocation>
        <location evidence="1">Endoplasmic reticulum membrane</location>
        <topology evidence="1">Multi-pass membrane protein</topology>
    </subcellularLocation>
</comment>
<name>A0A7R9TF32_MICPS</name>
<dbReference type="GO" id="GO:0005773">
    <property type="term" value="C:vacuole"/>
    <property type="evidence" value="ECO:0007669"/>
    <property type="project" value="GOC"/>
</dbReference>
<evidence type="ECO:0000256" key="8">
    <source>
        <dbReference type="SAM" id="Phobius"/>
    </source>
</evidence>
<reference evidence="9" key="1">
    <citation type="submission" date="2021-01" db="EMBL/GenBank/DDBJ databases">
        <authorList>
            <person name="Corre E."/>
            <person name="Pelletier E."/>
            <person name="Niang G."/>
            <person name="Scheremetjew M."/>
            <person name="Finn R."/>
            <person name="Kale V."/>
            <person name="Holt S."/>
            <person name="Cochrane G."/>
            <person name="Meng A."/>
            <person name="Brown T."/>
            <person name="Cohen L."/>
        </authorList>
    </citation>
    <scope>NUCLEOTIDE SEQUENCE</scope>
    <source>
        <strain evidence="9">RCC1614</strain>
    </source>
</reference>
<feature type="transmembrane region" description="Helical" evidence="8">
    <location>
        <begin position="44"/>
        <end position="62"/>
    </location>
</feature>
<evidence type="ECO:0000256" key="1">
    <source>
        <dbReference type="ARBA" id="ARBA00004477"/>
    </source>
</evidence>
<proteinExistence type="inferred from homology"/>
<keyword evidence="5 8" id="KW-1133">Transmembrane helix</keyword>
<evidence type="ECO:0000256" key="5">
    <source>
        <dbReference type="ARBA" id="ARBA00022989"/>
    </source>
</evidence>
<dbReference type="PANTHER" id="PTHR13505:SF7">
    <property type="entry name" value="TRANSMEMBRANE PROTEIN 208"/>
    <property type="match status" value="1"/>
</dbReference>
<dbReference type="GO" id="GO:0006624">
    <property type="term" value="P:vacuolar protein processing"/>
    <property type="evidence" value="ECO:0007669"/>
    <property type="project" value="TreeGrafter"/>
</dbReference>
<organism evidence="9">
    <name type="scientific">Micromonas pusilla</name>
    <name type="common">Picoplanktonic green alga</name>
    <name type="synonym">Chromulina pusilla</name>
    <dbReference type="NCBI Taxonomy" id="38833"/>
    <lineage>
        <taxon>Eukaryota</taxon>
        <taxon>Viridiplantae</taxon>
        <taxon>Chlorophyta</taxon>
        <taxon>Mamiellophyceae</taxon>
        <taxon>Mamiellales</taxon>
        <taxon>Mamiellaceae</taxon>
        <taxon>Micromonas</taxon>
    </lineage>
</organism>
<dbReference type="GO" id="GO:0005789">
    <property type="term" value="C:endoplasmic reticulum membrane"/>
    <property type="evidence" value="ECO:0007669"/>
    <property type="project" value="UniProtKB-SubCell"/>
</dbReference>